<dbReference type="HAMAP" id="MF_00060">
    <property type="entry name" value="SurE"/>
    <property type="match status" value="1"/>
</dbReference>
<feature type="binding site" evidence="5">
    <location>
        <position position="39"/>
    </location>
    <ligand>
        <name>a divalent metal cation</name>
        <dbReference type="ChEBI" id="CHEBI:60240"/>
    </ligand>
</feature>
<dbReference type="RefSeq" id="WP_074954965.1">
    <property type="nucleotide sequence ID" value="NZ_FPBV01000019.1"/>
</dbReference>
<dbReference type="GO" id="GO:0046872">
    <property type="term" value="F:metal ion binding"/>
    <property type="evidence" value="ECO:0007669"/>
    <property type="project" value="UniProtKB-UniRule"/>
</dbReference>
<evidence type="ECO:0000256" key="5">
    <source>
        <dbReference type="HAMAP-Rule" id="MF_00060"/>
    </source>
</evidence>
<dbReference type="SUPFAM" id="SSF64167">
    <property type="entry name" value="SurE-like"/>
    <property type="match status" value="1"/>
</dbReference>
<dbReference type="PANTHER" id="PTHR30457:SF0">
    <property type="entry name" value="PHOSPHATASE, PUTATIVE (AFU_ORTHOLOGUE AFUA_4G01070)-RELATED"/>
    <property type="match status" value="1"/>
</dbReference>
<dbReference type="OrthoDB" id="9780815at2"/>
<comment type="cofactor">
    <cofactor evidence="5">
        <name>a divalent metal cation</name>
        <dbReference type="ChEBI" id="CHEBI:60240"/>
    </cofactor>
    <text evidence="5">Binds 1 divalent metal cation per subunit.</text>
</comment>
<dbReference type="EC" id="3.1.3.5" evidence="5"/>
<feature type="binding site" evidence="5">
    <location>
        <position position="97"/>
    </location>
    <ligand>
        <name>a divalent metal cation</name>
        <dbReference type="ChEBI" id="CHEBI:60240"/>
    </ligand>
</feature>
<comment type="similarity">
    <text evidence="2 5">Belongs to the SurE nucleotidase family.</text>
</comment>
<dbReference type="InterPro" id="IPR002828">
    <property type="entry name" value="SurE-like_Pase/nucleotidase"/>
</dbReference>
<keyword evidence="5" id="KW-0963">Cytoplasm</keyword>
<proteinExistence type="inferred from homology"/>
<keyword evidence="5" id="KW-0547">Nucleotide-binding</keyword>
<dbReference type="InterPro" id="IPR036523">
    <property type="entry name" value="SurE-like_sf"/>
</dbReference>
<organism evidence="7 8">
    <name type="scientific">Alicyclobacillus macrosporangiidus</name>
    <dbReference type="NCBI Taxonomy" id="392015"/>
    <lineage>
        <taxon>Bacteria</taxon>
        <taxon>Bacillati</taxon>
        <taxon>Bacillota</taxon>
        <taxon>Bacilli</taxon>
        <taxon>Bacillales</taxon>
        <taxon>Alicyclobacillaceae</taxon>
        <taxon>Alicyclobacillus</taxon>
    </lineage>
</organism>
<evidence type="ECO:0000256" key="1">
    <source>
        <dbReference type="ARBA" id="ARBA00000815"/>
    </source>
</evidence>
<name>A0A1I7KUQ7_9BACL</name>
<keyword evidence="8" id="KW-1185">Reference proteome</keyword>
<reference evidence="8" key="1">
    <citation type="submission" date="2016-10" db="EMBL/GenBank/DDBJ databases">
        <authorList>
            <person name="Varghese N."/>
        </authorList>
    </citation>
    <scope>NUCLEOTIDE SEQUENCE [LARGE SCALE GENOMIC DNA]</scope>
    <source>
        <strain evidence="8">DSM 17980</strain>
    </source>
</reference>
<feature type="domain" description="Survival protein SurE-like phosphatase/nucleotidase" evidence="6">
    <location>
        <begin position="3"/>
        <end position="189"/>
    </location>
</feature>
<keyword evidence="3 5" id="KW-0479">Metal-binding</keyword>
<comment type="subcellular location">
    <subcellularLocation>
        <location evidence="5">Cytoplasm</location>
    </subcellularLocation>
</comment>
<dbReference type="NCBIfam" id="TIGR00087">
    <property type="entry name" value="surE"/>
    <property type="match status" value="1"/>
</dbReference>
<dbReference type="GO" id="GO:0005737">
    <property type="term" value="C:cytoplasm"/>
    <property type="evidence" value="ECO:0007669"/>
    <property type="project" value="UniProtKB-SubCell"/>
</dbReference>
<feature type="binding site" evidence="5">
    <location>
        <position position="9"/>
    </location>
    <ligand>
        <name>a divalent metal cation</name>
        <dbReference type="ChEBI" id="CHEBI:60240"/>
    </ligand>
</feature>
<dbReference type="Pfam" id="PF01975">
    <property type="entry name" value="SurE"/>
    <property type="match status" value="1"/>
</dbReference>
<evidence type="ECO:0000259" key="6">
    <source>
        <dbReference type="Pfam" id="PF01975"/>
    </source>
</evidence>
<gene>
    <name evidence="5" type="primary">surE</name>
    <name evidence="7" type="ORF">SAMN05421543_11945</name>
</gene>
<dbReference type="STRING" id="392015.SAMN05421543_11945"/>
<dbReference type="Gene3D" id="3.40.1210.10">
    <property type="entry name" value="Survival protein SurE-like phosphatase/nucleotidase"/>
    <property type="match status" value="1"/>
</dbReference>
<evidence type="ECO:0000313" key="7">
    <source>
        <dbReference type="EMBL" id="SFV01137.1"/>
    </source>
</evidence>
<dbReference type="AlphaFoldDB" id="A0A1I7KUQ7"/>
<dbReference type="PANTHER" id="PTHR30457">
    <property type="entry name" value="5'-NUCLEOTIDASE SURE"/>
    <property type="match status" value="1"/>
</dbReference>
<dbReference type="eggNOG" id="COG0496">
    <property type="taxonomic scope" value="Bacteria"/>
</dbReference>
<protein>
    <recommendedName>
        <fullName evidence="5">5'-nucleotidase SurE</fullName>
        <ecNumber evidence="5">3.1.3.5</ecNumber>
    </recommendedName>
    <alternativeName>
        <fullName evidence="5">Nucleoside 5'-monophosphate phosphohydrolase</fullName>
    </alternativeName>
</protein>
<sequence length="260" mass="28220">MRILISNDDGVRAPGILALTRRMAQLGDVFVVAPDRQRSASSHGITFHRPLYVEKLELGAGETAAYAVSGTPVDCVKWAITVLGKDLPFDWMVSGINEGANLAVDVLYSGTVAAAGEAALRRVPAMALSLCGPPWPFDEAAEAALALVEAFMQERDAWPADTFLNVNFPAQGLREAPWRATELGARGYRDAFRQEVDGEGRLCYRYAGEAVEELGGPSTDVITVQTGAISVTPLRYRFTNQDWLATLETWMARSSRNRGG</sequence>
<comment type="catalytic activity">
    <reaction evidence="1 5">
        <text>a ribonucleoside 5'-phosphate + H2O = a ribonucleoside + phosphate</text>
        <dbReference type="Rhea" id="RHEA:12484"/>
        <dbReference type="ChEBI" id="CHEBI:15377"/>
        <dbReference type="ChEBI" id="CHEBI:18254"/>
        <dbReference type="ChEBI" id="CHEBI:43474"/>
        <dbReference type="ChEBI" id="CHEBI:58043"/>
        <dbReference type="EC" id="3.1.3.5"/>
    </reaction>
</comment>
<dbReference type="GO" id="GO:0000166">
    <property type="term" value="F:nucleotide binding"/>
    <property type="evidence" value="ECO:0007669"/>
    <property type="project" value="UniProtKB-KW"/>
</dbReference>
<evidence type="ECO:0000256" key="3">
    <source>
        <dbReference type="ARBA" id="ARBA00022723"/>
    </source>
</evidence>
<keyword evidence="4 5" id="KW-0378">Hydrolase</keyword>
<dbReference type="Proteomes" id="UP000183508">
    <property type="component" value="Unassembled WGS sequence"/>
</dbReference>
<evidence type="ECO:0000313" key="8">
    <source>
        <dbReference type="Proteomes" id="UP000183508"/>
    </source>
</evidence>
<dbReference type="InterPro" id="IPR030048">
    <property type="entry name" value="SurE"/>
</dbReference>
<dbReference type="GO" id="GO:0008253">
    <property type="term" value="F:5'-nucleotidase activity"/>
    <property type="evidence" value="ECO:0007669"/>
    <property type="project" value="UniProtKB-UniRule"/>
</dbReference>
<evidence type="ECO:0000256" key="4">
    <source>
        <dbReference type="ARBA" id="ARBA00022801"/>
    </source>
</evidence>
<accession>A0A1I7KUQ7</accession>
<evidence type="ECO:0000256" key="2">
    <source>
        <dbReference type="ARBA" id="ARBA00011062"/>
    </source>
</evidence>
<feature type="binding site" evidence="5">
    <location>
        <position position="8"/>
    </location>
    <ligand>
        <name>a divalent metal cation</name>
        <dbReference type="ChEBI" id="CHEBI:60240"/>
    </ligand>
</feature>
<comment type="function">
    <text evidence="5">Nucleotidase that shows phosphatase activity on nucleoside 5'-monophosphates.</text>
</comment>
<dbReference type="EMBL" id="FPBV01000019">
    <property type="protein sequence ID" value="SFV01137.1"/>
    <property type="molecule type" value="Genomic_DNA"/>
</dbReference>